<keyword evidence="3" id="KW-0731">Sigma factor</keyword>
<dbReference type="InterPro" id="IPR013249">
    <property type="entry name" value="RNA_pol_sigma70_r4_t2"/>
</dbReference>
<protein>
    <recommendedName>
        <fullName evidence="6">RNA polymerase sigma factor 70 region 4 type 2 domain-containing protein</fullName>
    </recommendedName>
</protein>
<evidence type="ECO:0000256" key="2">
    <source>
        <dbReference type="ARBA" id="ARBA00023015"/>
    </source>
</evidence>
<comment type="similarity">
    <text evidence="1">Belongs to the sigma-70 factor family. ECF subfamily.</text>
</comment>
<accession>A0A2D0N6E2</accession>
<dbReference type="InterPro" id="IPR014284">
    <property type="entry name" value="RNA_pol_sigma-70_dom"/>
</dbReference>
<evidence type="ECO:0000256" key="5">
    <source>
        <dbReference type="ARBA" id="ARBA00023163"/>
    </source>
</evidence>
<reference evidence="7 8" key="1">
    <citation type="submission" date="2017-10" db="EMBL/GenBank/DDBJ databases">
        <title>The draft genome sequence of Lewinella nigricans NBRC 102662.</title>
        <authorList>
            <person name="Wang K."/>
        </authorList>
    </citation>
    <scope>NUCLEOTIDE SEQUENCE [LARGE SCALE GENOMIC DNA]</scope>
    <source>
        <strain evidence="7 8">NBRC 102662</strain>
    </source>
</reference>
<dbReference type="Gene3D" id="1.10.10.10">
    <property type="entry name" value="Winged helix-like DNA-binding domain superfamily/Winged helix DNA-binding domain"/>
    <property type="match status" value="1"/>
</dbReference>
<keyword evidence="4" id="KW-0238">DNA-binding</keyword>
<dbReference type="AlphaFoldDB" id="A0A2D0N6E2"/>
<dbReference type="EMBL" id="PDUD01000027">
    <property type="protein sequence ID" value="PHN04081.1"/>
    <property type="molecule type" value="Genomic_DNA"/>
</dbReference>
<dbReference type="Pfam" id="PF08281">
    <property type="entry name" value="Sigma70_r4_2"/>
    <property type="match status" value="1"/>
</dbReference>
<evidence type="ECO:0000256" key="1">
    <source>
        <dbReference type="ARBA" id="ARBA00010641"/>
    </source>
</evidence>
<organism evidence="7 8">
    <name type="scientific">Flavilitoribacter nigricans (strain ATCC 23147 / DSM 23189 / NBRC 102662 / NCIMB 1420 / SS-2)</name>
    <name type="common">Lewinella nigricans</name>
    <dbReference type="NCBI Taxonomy" id="1122177"/>
    <lineage>
        <taxon>Bacteria</taxon>
        <taxon>Pseudomonadati</taxon>
        <taxon>Bacteroidota</taxon>
        <taxon>Saprospiria</taxon>
        <taxon>Saprospirales</taxon>
        <taxon>Lewinellaceae</taxon>
        <taxon>Flavilitoribacter</taxon>
    </lineage>
</organism>
<gene>
    <name evidence="7" type="ORF">CRP01_23065</name>
</gene>
<keyword evidence="8" id="KW-1185">Reference proteome</keyword>
<dbReference type="SUPFAM" id="SSF88946">
    <property type="entry name" value="Sigma2 domain of RNA polymerase sigma factors"/>
    <property type="match status" value="1"/>
</dbReference>
<dbReference type="GO" id="GO:0006352">
    <property type="term" value="P:DNA-templated transcription initiation"/>
    <property type="evidence" value="ECO:0007669"/>
    <property type="project" value="InterPro"/>
</dbReference>
<evidence type="ECO:0000256" key="3">
    <source>
        <dbReference type="ARBA" id="ARBA00023082"/>
    </source>
</evidence>
<feature type="domain" description="RNA polymerase sigma factor 70 region 4 type 2" evidence="6">
    <location>
        <begin position="133"/>
        <end position="182"/>
    </location>
</feature>
<keyword evidence="2" id="KW-0805">Transcription regulation</keyword>
<dbReference type="SUPFAM" id="SSF88659">
    <property type="entry name" value="Sigma3 and sigma4 domains of RNA polymerase sigma factors"/>
    <property type="match status" value="1"/>
</dbReference>
<keyword evidence="5" id="KW-0804">Transcription</keyword>
<dbReference type="Proteomes" id="UP000223913">
    <property type="component" value="Unassembled WGS sequence"/>
</dbReference>
<evidence type="ECO:0000256" key="4">
    <source>
        <dbReference type="ARBA" id="ARBA00023125"/>
    </source>
</evidence>
<dbReference type="PANTHER" id="PTHR43133:SF8">
    <property type="entry name" value="RNA POLYMERASE SIGMA FACTOR HI_1459-RELATED"/>
    <property type="match status" value="1"/>
</dbReference>
<dbReference type="OrthoDB" id="3211555at2"/>
<dbReference type="RefSeq" id="WP_099152467.1">
    <property type="nucleotide sequence ID" value="NZ_PDUD01000027.1"/>
</dbReference>
<dbReference type="NCBIfam" id="TIGR02937">
    <property type="entry name" value="sigma70-ECF"/>
    <property type="match status" value="1"/>
</dbReference>
<dbReference type="InterPro" id="IPR039425">
    <property type="entry name" value="RNA_pol_sigma-70-like"/>
</dbReference>
<dbReference type="GO" id="GO:0016987">
    <property type="term" value="F:sigma factor activity"/>
    <property type="evidence" value="ECO:0007669"/>
    <property type="project" value="UniProtKB-KW"/>
</dbReference>
<evidence type="ECO:0000259" key="6">
    <source>
        <dbReference type="Pfam" id="PF08281"/>
    </source>
</evidence>
<dbReference type="Gene3D" id="1.10.1740.10">
    <property type="match status" value="1"/>
</dbReference>
<comment type="caution">
    <text evidence="7">The sequence shown here is derived from an EMBL/GenBank/DDBJ whole genome shotgun (WGS) entry which is preliminary data.</text>
</comment>
<evidence type="ECO:0000313" key="8">
    <source>
        <dbReference type="Proteomes" id="UP000223913"/>
    </source>
</evidence>
<dbReference type="InterPro" id="IPR013324">
    <property type="entry name" value="RNA_pol_sigma_r3/r4-like"/>
</dbReference>
<dbReference type="InterPro" id="IPR013325">
    <property type="entry name" value="RNA_pol_sigma_r2"/>
</dbReference>
<evidence type="ECO:0000313" key="7">
    <source>
        <dbReference type="EMBL" id="PHN04081.1"/>
    </source>
</evidence>
<dbReference type="InterPro" id="IPR036388">
    <property type="entry name" value="WH-like_DNA-bd_sf"/>
</dbReference>
<sequence length="193" mass="23281">MMETKLRRRLLRAMEAKNWELFFNLVYNAYRHKIFAIAVNRQNQLGRVFQPEDVVQDVFLTFYTRYDIYRFTAEKLETLLNLLSKITVNHTYDIDRREGSKHSCYSLNEVPETRNDQEADDFEYELQYSDFLKHLLAELSETQRQVFSLRLNGYPYREIAEDLNLTSEENARQYFQQAKNKLRKLISREKILA</sequence>
<proteinExistence type="inferred from homology"/>
<dbReference type="PANTHER" id="PTHR43133">
    <property type="entry name" value="RNA POLYMERASE ECF-TYPE SIGMA FACTO"/>
    <property type="match status" value="1"/>
</dbReference>
<name>A0A2D0N6E2_FLAN2</name>
<dbReference type="GO" id="GO:0003677">
    <property type="term" value="F:DNA binding"/>
    <property type="evidence" value="ECO:0007669"/>
    <property type="project" value="UniProtKB-KW"/>
</dbReference>